<dbReference type="AlphaFoldDB" id="A0A342CF89"/>
<proteinExistence type="predicted"/>
<dbReference type="RefSeq" id="YP_009433273.1">
    <property type="nucleotide sequence ID" value="NC_036012.1"/>
</dbReference>
<evidence type="ECO:0000256" key="1">
    <source>
        <dbReference type="SAM" id="Phobius"/>
    </source>
</evidence>
<dbReference type="GeneID" id="34682608"/>
<keyword evidence="1" id="KW-0472">Membrane</keyword>
<gene>
    <name evidence="2" type="primary">ATP8</name>
</gene>
<keyword evidence="2" id="KW-0496">Mitochondrion</keyword>
<name>A0A342CF89_9HEMI</name>
<keyword evidence="1" id="KW-0812">Transmembrane</keyword>
<accession>A0A342CF89</accession>
<reference evidence="2" key="2">
    <citation type="journal article" date="2017" name="Proc. R. Soc. B">
        <title>Mitochondrial phylogenomics of Hemiptera reveals adaptive innovations driving the diversification of true bugs.</title>
        <authorList>
            <person name="Li H."/>
            <person name="Leavengood J.M.Jr."/>
            <person name="Chapman E.G."/>
            <person name="Burkhardt D."/>
            <person name="Song F."/>
            <person name="Jiang P."/>
            <person name="Liu J."/>
            <person name="Zhou X."/>
            <person name="Cai W."/>
        </authorList>
    </citation>
    <scope>NUCLEOTIDE SEQUENCE</scope>
</reference>
<geneLocation type="mitochondrion" evidence="2"/>
<reference evidence="2" key="1">
    <citation type="submission" date="2013-04" db="EMBL/GenBank/DDBJ databases">
        <authorList>
            <person name="Siti Noraziah A.Z."/>
            <person name="Nazlina I."/>
        </authorList>
    </citation>
    <scope>NUCLEOTIDE SEQUENCE</scope>
</reference>
<organism evidence="2">
    <name type="scientific">Carcinocoris binghami</name>
    <dbReference type="NCBI Taxonomy" id="1347739"/>
    <lineage>
        <taxon>Eukaryota</taxon>
        <taxon>Metazoa</taxon>
        <taxon>Ecdysozoa</taxon>
        <taxon>Arthropoda</taxon>
        <taxon>Hexapoda</taxon>
        <taxon>Insecta</taxon>
        <taxon>Pterygota</taxon>
        <taxon>Neoptera</taxon>
        <taxon>Paraneoptera</taxon>
        <taxon>Hemiptera</taxon>
        <taxon>Heteroptera</taxon>
        <taxon>Panheteroptera</taxon>
        <taxon>Cimicomorpha</taxon>
        <taxon>Phymatidae</taxon>
        <taxon>Phymatinae</taxon>
        <taxon>Carcinocoris</taxon>
    </lineage>
</organism>
<protein>
    <submittedName>
        <fullName evidence="2">ATP synthase F0 subunit 8</fullName>
    </submittedName>
</protein>
<sequence>MPQMSPLWWSTLMIMFISALMLMMLTVYFLPLKEKGSMVEKSEYKTNYHKFMW</sequence>
<evidence type="ECO:0000313" key="2">
    <source>
        <dbReference type="EMBL" id="AGO28042.1"/>
    </source>
</evidence>
<dbReference type="EMBL" id="KC887531">
    <property type="protein sequence ID" value="AGO28042.1"/>
    <property type="molecule type" value="Genomic_DNA"/>
</dbReference>
<keyword evidence="1" id="KW-1133">Transmembrane helix</keyword>
<feature type="transmembrane region" description="Helical" evidence="1">
    <location>
        <begin position="6"/>
        <end position="30"/>
    </location>
</feature>
<dbReference type="CTD" id="4509"/>